<dbReference type="PANTHER" id="PTHR11102">
    <property type="entry name" value="SEL-1-LIKE PROTEIN"/>
    <property type="match status" value="1"/>
</dbReference>
<feature type="region of interest" description="Disordered" evidence="2">
    <location>
        <begin position="104"/>
        <end position="126"/>
    </location>
</feature>
<dbReference type="EMBL" id="JAHRHY010000002">
    <property type="protein sequence ID" value="KAG9071622.1"/>
    <property type="molecule type" value="Genomic_DNA"/>
</dbReference>
<dbReference type="SMART" id="SM00671">
    <property type="entry name" value="SEL1"/>
    <property type="match status" value="5"/>
</dbReference>
<gene>
    <name evidence="3" type="ORF">KI688_005835</name>
</gene>
<feature type="compositionally biased region" description="Low complexity" evidence="2">
    <location>
        <begin position="173"/>
        <end position="182"/>
    </location>
</feature>
<dbReference type="Proteomes" id="UP000707451">
    <property type="component" value="Unassembled WGS sequence"/>
</dbReference>
<feature type="compositionally biased region" description="Polar residues" evidence="2">
    <location>
        <begin position="117"/>
        <end position="126"/>
    </location>
</feature>
<reference evidence="3" key="1">
    <citation type="submission" date="2021-06" db="EMBL/GenBank/DDBJ databases">
        <title>Genome Sequence of Mortierella hyaline Strain SCG-10, a Cold-Adapted, Nitrate-Reducing Fungus Isolated from Soil in Minnesota, USA.</title>
        <authorList>
            <person name="Aldossari N."/>
        </authorList>
    </citation>
    <scope>NUCLEOTIDE SEQUENCE</scope>
    <source>
        <strain evidence="3">SCG-10</strain>
    </source>
</reference>
<dbReference type="InterPro" id="IPR006597">
    <property type="entry name" value="Sel1-like"/>
</dbReference>
<comment type="caution">
    <text evidence="3">The sequence shown here is derived from an EMBL/GenBank/DDBJ whole genome shotgun (WGS) entry which is preliminary data.</text>
</comment>
<dbReference type="SUPFAM" id="SSF81901">
    <property type="entry name" value="HCP-like"/>
    <property type="match status" value="1"/>
</dbReference>
<sequence length="421" mass="46286">MLQDGSQTFQAVHPITKDSIDSPHPSTPGKPVFIDVQFDPVSHKPIVLWGDVVQAFEDALHIRYNSRVVPFLKGADLNPLVPHRIAAMPEVVLDIVVRGNPVRTETASPQEKVPGTSPMSYQEQTGKTDNSIINTTSVIRRNPVYGLENAAMENYTHIDRPPTVSPSARAPQSLSTTTTLTSDVTPQPQPMGNIIPSRAPQGTSATAGTDDLTQIMFSAGQGGAKAQVSLGDMYKDGRKVHQDYQAAMDWYSKAAEQGDADGQRQVGYFYHVGLGVSKDYIKAMEWYHKASDQGNAIAQCNIGVLYYRGSGVPQDFSKAMDWYLKSADQGYAPAQHNIGILYYKGDGVPQDYYQAMEWFIKAANKGYAAAQDYTGILYHNGEGVTKDINKAIEWYKKAARQGDAKAKGRLDRLKQRGHTIE</sequence>
<dbReference type="AlphaFoldDB" id="A0A9P8BZJ1"/>
<protein>
    <recommendedName>
        <fullName evidence="5">HCP-like protein</fullName>
    </recommendedName>
</protein>
<evidence type="ECO:0008006" key="5">
    <source>
        <dbReference type="Google" id="ProtNLM"/>
    </source>
</evidence>
<dbReference type="OrthoDB" id="2384430at2759"/>
<dbReference type="Pfam" id="PF08238">
    <property type="entry name" value="Sel1"/>
    <property type="match status" value="5"/>
</dbReference>
<organism evidence="3 4">
    <name type="scientific">Linnemannia hyalina</name>
    <dbReference type="NCBI Taxonomy" id="64524"/>
    <lineage>
        <taxon>Eukaryota</taxon>
        <taxon>Fungi</taxon>
        <taxon>Fungi incertae sedis</taxon>
        <taxon>Mucoromycota</taxon>
        <taxon>Mortierellomycotina</taxon>
        <taxon>Mortierellomycetes</taxon>
        <taxon>Mortierellales</taxon>
        <taxon>Mortierellaceae</taxon>
        <taxon>Linnemannia</taxon>
    </lineage>
</organism>
<dbReference type="InterPro" id="IPR050767">
    <property type="entry name" value="Sel1_AlgK"/>
</dbReference>
<feature type="region of interest" description="Disordered" evidence="2">
    <location>
        <begin position="161"/>
        <end position="207"/>
    </location>
</feature>
<proteinExistence type="inferred from homology"/>
<keyword evidence="4" id="KW-1185">Reference proteome</keyword>
<comment type="similarity">
    <text evidence="1">Belongs to the sel-1 family.</text>
</comment>
<dbReference type="InterPro" id="IPR011990">
    <property type="entry name" value="TPR-like_helical_dom_sf"/>
</dbReference>
<evidence type="ECO:0000313" key="4">
    <source>
        <dbReference type="Proteomes" id="UP000707451"/>
    </source>
</evidence>
<dbReference type="Gene3D" id="1.25.40.10">
    <property type="entry name" value="Tetratricopeptide repeat domain"/>
    <property type="match status" value="1"/>
</dbReference>
<accession>A0A9P8BZJ1</accession>
<evidence type="ECO:0000256" key="2">
    <source>
        <dbReference type="SAM" id="MobiDB-lite"/>
    </source>
</evidence>
<evidence type="ECO:0000256" key="1">
    <source>
        <dbReference type="ARBA" id="ARBA00038101"/>
    </source>
</evidence>
<evidence type="ECO:0000313" key="3">
    <source>
        <dbReference type="EMBL" id="KAG9071622.1"/>
    </source>
</evidence>
<dbReference type="PANTHER" id="PTHR11102:SF160">
    <property type="entry name" value="ERAD-ASSOCIATED E3 UBIQUITIN-PROTEIN LIGASE COMPONENT HRD3"/>
    <property type="match status" value="1"/>
</dbReference>
<name>A0A9P8BZJ1_9FUNG</name>